<dbReference type="SUPFAM" id="SSF46955">
    <property type="entry name" value="Putative DNA-binding domain"/>
    <property type="match status" value="1"/>
</dbReference>
<dbReference type="RefSeq" id="WP_073539063.1">
    <property type="nucleotide sequence ID" value="NZ_CP018335.1"/>
</dbReference>
<keyword evidence="2" id="KW-0808">Transferase</keyword>
<dbReference type="Proteomes" id="UP000184604">
    <property type="component" value="Chromosome"/>
</dbReference>
<proteinExistence type="predicted"/>
<accession>A0A1L5F9E2</accession>
<gene>
    <name evidence="2" type="ORF">BS101_12140</name>
</gene>
<sequence length="105" mass="12301">MPNIEPLLKKSQVAEILQVDERTVDRYREDGIITPCRIPAVRYNPQEIRELIGIKLDKLSPLERKRLERELEEWKTRAEKAEAALRKINITATEAMLCEKEAFQI</sequence>
<reference evidence="2 3" key="1">
    <citation type="submission" date="2016-12" db="EMBL/GenBank/DDBJ databases">
        <title>Complete genome sequence of Clostridium kluyveri JZZ isolated from the pit mud of a Chinese flavor liquor-making factory.</title>
        <authorList>
            <person name="Wang Y."/>
        </authorList>
    </citation>
    <scope>NUCLEOTIDE SEQUENCE [LARGE SCALE GENOMIC DNA]</scope>
    <source>
        <strain evidence="2 3">JZZ</strain>
    </source>
</reference>
<name>A0A1L5F9E2_CLOKL</name>
<feature type="coiled-coil region" evidence="1">
    <location>
        <begin position="64"/>
        <end position="91"/>
    </location>
</feature>
<dbReference type="EMBL" id="CP018335">
    <property type="protein sequence ID" value="APM39440.1"/>
    <property type="molecule type" value="Genomic_DNA"/>
</dbReference>
<evidence type="ECO:0000256" key="1">
    <source>
        <dbReference type="SAM" id="Coils"/>
    </source>
</evidence>
<dbReference type="InterPro" id="IPR009061">
    <property type="entry name" value="DNA-bd_dom_put_sf"/>
</dbReference>
<protein>
    <submittedName>
        <fullName evidence="2">Histidine kinase</fullName>
    </submittedName>
</protein>
<evidence type="ECO:0000313" key="3">
    <source>
        <dbReference type="Proteomes" id="UP000184604"/>
    </source>
</evidence>
<evidence type="ECO:0000313" key="2">
    <source>
        <dbReference type="EMBL" id="APM39440.1"/>
    </source>
</evidence>
<dbReference type="GO" id="GO:0016301">
    <property type="term" value="F:kinase activity"/>
    <property type="evidence" value="ECO:0007669"/>
    <property type="project" value="UniProtKB-KW"/>
</dbReference>
<keyword evidence="1" id="KW-0175">Coiled coil</keyword>
<dbReference type="AlphaFoldDB" id="A0A1L5F9E2"/>
<organism evidence="2 3">
    <name type="scientific">Clostridium kluyveri</name>
    <dbReference type="NCBI Taxonomy" id="1534"/>
    <lineage>
        <taxon>Bacteria</taxon>
        <taxon>Bacillati</taxon>
        <taxon>Bacillota</taxon>
        <taxon>Clostridia</taxon>
        <taxon>Eubacteriales</taxon>
        <taxon>Clostridiaceae</taxon>
        <taxon>Clostridium</taxon>
    </lineage>
</organism>
<keyword evidence="2" id="KW-0418">Kinase</keyword>